<feature type="transmembrane region" description="Helical" evidence="1">
    <location>
        <begin position="253"/>
        <end position="278"/>
    </location>
</feature>
<gene>
    <name evidence="2" type="ORF">CNMCM8927_008733</name>
</gene>
<dbReference type="Proteomes" id="UP000649114">
    <property type="component" value="Unassembled WGS sequence"/>
</dbReference>
<sequence>MSEREREPLLSRSEAIPDTIHDSRNAAYRTLPLALLASLGMAATTATAIYAYADLLCEDPTACKDGEEGAYAAVVAIANGIAHAVAIMILGPVEQLIKKHIRAGLLIWIVCRATSVLCLVIGVSIRSVTIAVSGRIFEGLASDNLLHFNLNTIYVSLASPSSGQETSQLIAASLGLYMLGTAVGPLAVSVFQSYTASFTAALVIFSVALVYLVSFVRVPAIQAVPQMQTYCKILSSLSVLLSPLRLFRDHSRAIPYGLSLLLYTTVQAHLFPAIMVFASIRLHFGTFQNGLLVSTAAACAAMHLLLKVLILPSLQRLRPNSAPFTDRTAVLGALVIQMLALAAIAQIQSAGQLYLAVSVAAAGLSLPAFFKSHFVSSMPDALRAITALTFMENLGGLVSPLLLGSWQSVAPGPSVFAFAVALLGTLGVDHVILPANTVVCPHCQVSTRASVRSLSVFDQAPSDLCNFIPAMSEDNRFRSTYTFWLPPELWMRVAYFLPRMPDQPRWQPWVKYRALNRAFKKEIEDYYFEHWINGSEIWVKREEPVPPDPPDLYSPYLREYYIFAGFRDSEQRIAVFEGQRLKWTDPREREHLIQIQKLLNQFDEQGYHPYITFEIEKGVTDLLPIDLRFGNTITSTYFTFDWRTYLSTLLDELRYLDRYKETTGCKPQLRLALELTRKVEDFEMSHKEAMLHLVQAAGTELVGRDGRLLAIRRRRRYRLGFKTGKLRRGPRRHSFDLIEPSEHPGPLMNVLERRFTQLDEEHVAETLLNFAILSDQECDVQIEW</sequence>
<dbReference type="AlphaFoldDB" id="A0AAN6BT71"/>
<feature type="transmembrane region" description="Helical" evidence="1">
    <location>
        <begin position="169"/>
        <end position="188"/>
    </location>
</feature>
<feature type="transmembrane region" description="Helical" evidence="1">
    <location>
        <begin position="353"/>
        <end position="370"/>
    </location>
</feature>
<feature type="transmembrane region" description="Helical" evidence="1">
    <location>
        <begin position="105"/>
        <end position="125"/>
    </location>
</feature>
<feature type="transmembrane region" description="Helical" evidence="1">
    <location>
        <begin position="194"/>
        <end position="218"/>
    </location>
</feature>
<reference evidence="2" key="2">
    <citation type="submission" date="2020-04" db="EMBL/GenBank/DDBJ databases">
        <authorList>
            <person name="Santos R.A.C."/>
            <person name="Steenwyk J.L."/>
            <person name="Rivero-Menendez O."/>
            <person name="Mead M.E."/>
            <person name="Silva L.P."/>
            <person name="Bastos R.W."/>
            <person name="Alastruey-Izquierdo A."/>
            <person name="Goldman G.H."/>
            <person name="Rokas A."/>
        </authorList>
    </citation>
    <scope>NUCLEOTIDE SEQUENCE</scope>
    <source>
        <strain evidence="2">CNM-CM8927</strain>
    </source>
</reference>
<feature type="transmembrane region" description="Helical" evidence="1">
    <location>
        <begin position="290"/>
        <end position="309"/>
    </location>
</feature>
<dbReference type="InterPro" id="IPR036259">
    <property type="entry name" value="MFS_trans_sf"/>
</dbReference>
<evidence type="ECO:0000256" key="1">
    <source>
        <dbReference type="SAM" id="Phobius"/>
    </source>
</evidence>
<feature type="transmembrane region" description="Helical" evidence="1">
    <location>
        <begin position="73"/>
        <end position="93"/>
    </location>
</feature>
<accession>A0AAN6BT71</accession>
<dbReference type="EMBL" id="JAAAPU010000007">
    <property type="protein sequence ID" value="KAF4208784.1"/>
    <property type="molecule type" value="Genomic_DNA"/>
</dbReference>
<organism evidence="2 3">
    <name type="scientific">Aspergillus lentulus</name>
    <dbReference type="NCBI Taxonomy" id="293939"/>
    <lineage>
        <taxon>Eukaryota</taxon>
        <taxon>Fungi</taxon>
        <taxon>Dikarya</taxon>
        <taxon>Ascomycota</taxon>
        <taxon>Pezizomycotina</taxon>
        <taxon>Eurotiomycetes</taxon>
        <taxon>Eurotiomycetidae</taxon>
        <taxon>Eurotiales</taxon>
        <taxon>Aspergillaceae</taxon>
        <taxon>Aspergillus</taxon>
        <taxon>Aspergillus subgen. Fumigati</taxon>
    </lineage>
</organism>
<feature type="transmembrane region" description="Helical" evidence="1">
    <location>
        <begin position="329"/>
        <end position="346"/>
    </location>
</feature>
<proteinExistence type="predicted"/>
<name>A0AAN6BT71_ASPLE</name>
<comment type="caution">
    <text evidence="2">The sequence shown here is derived from an EMBL/GenBank/DDBJ whole genome shotgun (WGS) entry which is preliminary data.</text>
</comment>
<dbReference type="SUPFAM" id="SSF103473">
    <property type="entry name" value="MFS general substrate transporter"/>
    <property type="match status" value="1"/>
</dbReference>
<keyword evidence="1" id="KW-0812">Transmembrane</keyword>
<reference evidence="2" key="1">
    <citation type="journal article" date="2020" name="bioRxiv">
        <title>Genomic and phenotypic heterogeneity of clinical isolates of the human pathogens Aspergillus fumigatus, Aspergillus lentulus and Aspergillus fumigatiaffinis.</title>
        <authorList>
            <person name="dos Santos R.A.C."/>
            <person name="Steenwyk J.L."/>
            <person name="Rivero-Menendez O."/>
            <person name="Mead M.E."/>
            <person name="Silva L.P."/>
            <person name="Bastos R.W."/>
            <person name="Alastruey-Izquierdo A."/>
            <person name="Goldman G.H."/>
            <person name="Rokas A."/>
        </authorList>
    </citation>
    <scope>NUCLEOTIDE SEQUENCE</scope>
    <source>
        <strain evidence="2">CNM-CM8927</strain>
    </source>
</reference>
<keyword evidence="1" id="KW-0472">Membrane</keyword>
<protein>
    <submittedName>
        <fullName evidence="2">Uncharacterized protein</fullName>
    </submittedName>
</protein>
<evidence type="ECO:0000313" key="2">
    <source>
        <dbReference type="EMBL" id="KAF4208784.1"/>
    </source>
</evidence>
<feature type="transmembrane region" description="Helical" evidence="1">
    <location>
        <begin position="33"/>
        <end position="53"/>
    </location>
</feature>
<evidence type="ECO:0000313" key="3">
    <source>
        <dbReference type="Proteomes" id="UP000649114"/>
    </source>
</evidence>
<keyword evidence="1" id="KW-1133">Transmembrane helix</keyword>
<dbReference type="CDD" id="cd06174">
    <property type="entry name" value="MFS"/>
    <property type="match status" value="1"/>
</dbReference>